<dbReference type="InterPro" id="IPR009009">
    <property type="entry name" value="RlpA-like_DPBB"/>
</dbReference>
<dbReference type="GO" id="GO:0000270">
    <property type="term" value="P:peptidoglycan metabolic process"/>
    <property type="evidence" value="ECO:0007669"/>
    <property type="project" value="UniProtKB-UniRule"/>
</dbReference>
<dbReference type="SUPFAM" id="SSF50685">
    <property type="entry name" value="Barwin-like endoglucanases"/>
    <property type="match status" value="1"/>
</dbReference>
<evidence type="ECO:0000256" key="2">
    <source>
        <dbReference type="ARBA" id="ARBA00023316"/>
    </source>
</evidence>
<dbReference type="PANTHER" id="PTHR34183:SF8">
    <property type="entry name" value="ENDOLYTIC PEPTIDOGLYCAN TRANSGLYCOSYLASE RLPA-RELATED"/>
    <property type="match status" value="1"/>
</dbReference>
<keyword evidence="1 3" id="KW-0456">Lyase</keyword>
<dbReference type="Gene3D" id="2.40.40.10">
    <property type="entry name" value="RlpA-like domain"/>
    <property type="match status" value="1"/>
</dbReference>
<accession>A0A923IVI5</accession>
<dbReference type="Pfam" id="PF03330">
    <property type="entry name" value="DPBB_1"/>
    <property type="match status" value="1"/>
</dbReference>
<dbReference type="RefSeq" id="WP_182923688.1">
    <property type="nucleotide sequence ID" value="NZ_WNXD01000002.1"/>
</dbReference>
<evidence type="ECO:0000256" key="3">
    <source>
        <dbReference type="HAMAP-Rule" id="MF_02071"/>
    </source>
</evidence>
<organism evidence="6 7">
    <name type="scientific">Pedobacter planticolens</name>
    <dbReference type="NCBI Taxonomy" id="2679964"/>
    <lineage>
        <taxon>Bacteria</taxon>
        <taxon>Pseudomonadati</taxon>
        <taxon>Bacteroidota</taxon>
        <taxon>Sphingobacteriia</taxon>
        <taxon>Sphingobacteriales</taxon>
        <taxon>Sphingobacteriaceae</taxon>
        <taxon>Pedobacter</taxon>
    </lineage>
</organism>
<feature type="chain" id="PRO_5038182228" description="Probable endolytic peptidoglycan transglycosylase RlpA" evidence="3">
    <location>
        <begin position="21"/>
        <end position="128"/>
    </location>
</feature>
<dbReference type="HAMAP" id="MF_02071">
    <property type="entry name" value="RlpA"/>
    <property type="match status" value="1"/>
</dbReference>
<dbReference type="GO" id="GO:0008932">
    <property type="term" value="F:lytic endotransglycosylase activity"/>
    <property type="evidence" value="ECO:0007669"/>
    <property type="project" value="UniProtKB-UniRule"/>
</dbReference>
<dbReference type="EC" id="4.2.2.-" evidence="3"/>
<feature type="domain" description="RlpA-like protein double-psi beta-barrel" evidence="5">
    <location>
        <begin position="35"/>
        <end position="122"/>
    </location>
</feature>
<evidence type="ECO:0000313" key="7">
    <source>
        <dbReference type="Proteomes" id="UP000601055"/>
    </source>
</evidence>
<evidence type="ECO:0000259" key="5">
    <source>
        <dbReference type="Pfam" id="PF03330"/>
    </source>
</evidence>
<keyword evidence="3" id="KW-0732">Signal</keyword>
<comment type="function">
    <text evidence="3">Lytic transglycosylase with a strong preference for naked glycan strands that lack stem peptides.</text>
</comment>
<feature type="signal peptide" evidence="3">
    <location>
        <begin position="1"/>
        <end position="20"/>
    </location>
</feature>
<dbReference type="InterPro" id="IPR036908">
    <property type="entry name" value="RlpA-like_sf"/>
</dbReference>
<keyword evidence="7" id="KW-1185">Reference proteome</keyword>
<evidence type="ECO:0000256" key="4">
    <source>
        <dbReference type="RuleBase" id="RU003495"/>
    </source>
</evidence>
<keyword evidence="2 3" id="KW-0961">Cell wall biogenesis/degradation</keyword>
<sequence length="128" mass="14484" precursor="true">MKNKIRILLFLCFASFAAKAQHLTEKQPDTVVKTIYTSYYAKKFEGRRTTSGERYRAAKLTAAHLTLPFGTIITVRNLVNGKTVIVRVNDRGPHSKKFSLDLSQSAAKAIGIYRLGYAKVEITYVLWK</sequence>
<dbReference type="InterPro" id="IPR012997">
    <property type="entry name" value="RplA"/>
</dbReference>
<dbReference type="EMBL" id="WNXD01000002">
    <property type="protein sequence ID" value="MBB2147060.1"/>
    <property type="molecule type" value="Genomic_DNA"/>
</dbReference>
<dbReference type="InterPro" id="IPR034718">
    <property type="entry name" value="RlpA"/>
</dbReference>
<gene>
    <name evidence="3" type="primary">rlpA</name>
    <name evidence="6" type="ORF">GM921_16265</name>
</gene>
<comment type="caution">
    <text evidence="6">The sequence shown here is derived from an EMBL/GenBank/DDBJ whole genome shotgun (WGS) entry which is preliminary data.</text>
</comment>
<proteinExistence type="inferred from homology"/>
<dbReference type="CDD" id="cd22268">
    <property type="entry name" value="DPBB_RlpA-like"/>
    <property type="match status" value="1"/>
</dbReference>
<protein>
    <recommendedName>
        <fullName evidence="3">Probable endolytic peptidoglycan transglycosylase RlpA</fullName>
        <ecNumber evidence="3">4.2.2.-</ecNumber>
    </recommendedName>
</protein>
<comment type="similarity">
    <text evidence="3 4">Belongs to the RlpA family.</text>
</comment>
<dbReference type="Proteomes" id="UP000601055">
    <property type="component" value="Unassembled WGS sequence"/>
</dbReference>
<reference evidence="6" key="1">
    <citation type="submission" date="2019-11" db="EMBL/GenBank/DDBJ databases">
        <title>Description of Pedobacter sp. LMG 31464T.</title>
        <authorList>
            <person name="Carlier A."/>
            <person name="Qi S."/>
            <person name="Vandamme P."/>
        </authorList>
    </citation>
    <scope>NUCLEOTIDE SEQUENCE</scope>
    <source>
        <strain evidence="6">LMG 31464</strain>
    </source>
</reference>
<dbReference type="AlphaFoldDB" id="A0A923IVI5"/>
<dbReference type="GO" id="GO:0071555">
    <property type="term" value="P:cell wall organization"/>
    <property type="evidence" value="ECO:0007669"/>
    <property type="project" value="UniProtKB-KW"/>
</dbReference>
<evidence type="ECO:0000313" key="6">
    <source>
        <dbReference type="EMBL" id="MBB2147060.1"/>
    </source>
</evidence>
<evidence type="ECO:0000256" key="1">
    <source>
        <dbReference type="ARBA" id="ARBA00023239"/>
    </source>
</evidence>
<dbReference type="PANTHER" id="PTHR34183">
    <property type="entry name" value="ENDOLYTIC PEPTIDOGLYCAN TRANSGLYCOSYLASE RLPA"/>
    <property type="match status" value="1"/>
</dbReference>
<dbReference type="NCBIfam" id="TIGR00413">
    <property type="entry name" value="rlpA"/>
    <property type="match status" value="1"/>
</dbReference>
<name>A0A923IVI5_9SPHI</name>